<proteinExistence type="predicted"/>
<feature type="region of interest" description="Disordered" evidence="1">
    <location>
        <begin position="476"/>
        <end position="520"/>
    </location>
</feature>
<protein>
    <submittedName>
        <fullName evidence="2">Uncharacterized protein</fullName>
    </submittedName>
</protein>
<comment type="caution">
    <text evidence="2">The sequence shown here is derived from an EMBL/GenBank/DDBJ whole genome shotgun (WGS) entry which is preliminary data.</text>
</comment>
<dbReference type="Pfam" id="PF20414">
    <property type="entry name" value="DUF6698"/>
    <property type="match status" value="1"/>
</dbReference>
<feature type="compositionally biased region" description="Polar residues" evidence="1">
    <location>
        <begin position="11"/>
        <end position="20"/>
    </location>
</feature>
<dbReference type="AlphaFoldDB" id="A0AAD4DTW1"/>
<dbReference type="RefSeq" id="XP_041219238.1">
    <property type="nucleotide sequence ID" value="XM_041368252.1"/>
</dbReference>
<reference evidence="2" key="1">
    <citation type="journal article" date="2020" name="New Phytol.">
        <title>Comparative genomics reveals dynamic genome evolution in host specialist ectomycorrhizal fungi.</title>
        <authorList>
            <person name="Lofgren L.A."/>
            <person name="Nguyen N.H."/>
            <person name="Vilgalys R."/>
            <person name="Ruytinx J."/>
            <person name="Liao H.L."/>
            <person name="Branco S."/>
            <person name="Kuo A."/>
            <person name="LaButti K."/>
            <person name="Lipzen A."/>
            <person name="Andreopoulos W."/>
            <person name="Pangilinan J."/>
            <person name="Riley R."/>
            <person name="Hundley H."/>
            <person name="Na H."/>
            <person name="Barry K."/>
            <person name="Grigoriev I.V."/>
            <person name="Stajich J.E."/>
            <person name="Kennedy P.G."/>
        </authorList>
    </citation>
    <scope>NUCLEOTIDE SEQUENCE</scope>
    <source>
        <strain evidence="2">FC203</strain>
    </source>
</reference>
<feature type="region of interest" description="Disordered" evidence="1">
    <location>
        <begin position="1"/>
        <end position="29"/>
    </location>
</feature>
<keyword evidence="3" id="KW-1185">Reference proteome</keyword>
<dbReference type="EMBL" id="JABBWK010000093">
    <property type="protein sequence ID" value="KAG1893662.1"/>
    <property type="molecule type" value="Genomic_DNA"/>
</dbReference>
<name>A0AAD4DTW1_9AGAM</name>
<evidence type="ECO:0000256" key="1">
    <source>
        <dbReference type="SAM" id="MobiDB-lite"/>
    </source>
</evidence>
<dbReference type="InterPro" id="IPR046521">
    <property type="entry name" value="DUF6698"/>
</dbReference>
<sequence>MPSAHRHAATIESSSGTDQEFSSESDSDDSDAELIQVRAALAPAPPDVTSQELCKALEISQRLLLDLRGKCREAIKKNALLEAAVPKGRKCRNLTSNDLAMAAKEDTIQALGRKYSITHCLWINIELFLLSARTCPDIDLNSKERWLTGVSMEDGVRAELFKFIPEEERELMSYQNFGSQFGRGISNAHSKMASNVKSCASAIFGLNASIFIRGWKQNEDPNCRPLLLSPHGEYTKFVPVLFPRPDNPVPHQLLKTAKLMQVLKVSLFGKSSLAPTGAASSRTKAKIWKLRAITPGMIAAAAVMAIFLLSGDAELTEIGDTMKIPYRKYHNFYCQHLLTGGAWAHQVIAFFNDALFSGTSSYVPPSTTLNDDGLGHTWEEDFNRAIEDKLAEPVVDDGTPPIPPQHANDNTNSGSVQVNELLPMSHYTSAPSILAPSISAPPPAVAAPPVVTAPPVVNMARSSESISTAMEELNLKHKDPAESELPTPTKARAVPKARHKGKTTVEGQDVVVRRSGQKGK</sequence>
<dbReference type="Proteomes" id="UP001195769">
    <property type="component" value="Unassembled WGS sequence"/>
</dbReference>
<feature type="compositionally biased region" description="Basic residues" evidence="1">
    <location>
        <begin position="493"/>
        <end position="502"/>
    </location>
</feature>
<gene>
    <name evidence="2" type="ORF">F5891DRAFT_1196101</name>
</gene>
<evidence type="ECO:0000313" key="3">
    <source>
        <dbReference type="Proteomes" id="UP001195769"/>
    </source>
</evidence>
<organism evidence="2 3">
    <name type="scientific">Suillus fuscotomentosus</name>
    <dbReference type="NCBI Taxonomy" id="1912939"/>
    <lineage>
        <taxon>Eukaryota</taxon>
        <taxon>Fungi</taxon>
        <taxon>Dikarya</taxon>
        <taxon>Basidiomycota</taxon>
        <taxon>Agaricomycotina</taxon>
        <taxon>Agaricomycetes</taxon>
        <taxon>Agaricomycetidae</taxon>
        <taxon>Boletales</taxon>
        <taxon>Suillineae</taxon>
        <taxon>Suillaceae</taxon>
        <taxon>Suillus</taxon>
    </lineage>
</organism>
<dbReference type="GeneID" id="64662550"/>
<evidence type="ECO:0000313" key="2">
    <source>
        <dbReference type="EMBL" id="KAG1893662.1"/>
    </source>
</evidence>
<accession>A0AAD4DTW1</accession>